<evidence type="ECO:0000313" key="5">
    <source>
        <dbReference type="Proteomes" id="UP000230233"/>
    </source>
</evidence>
<feature type="transmembrane region" description="Helical" evidence="2">
    <location>
        <begin position="6"/>
        <end position="26"/>
    </location>
</feature>
<sequence length="301" mass="33817">MAATAFAENILVISSIFLISTVYFVVSIPVTPVESAGEELTPFRYLFMRTEIIEVKVDSLAQAGFFLQKYSAAPNNTPISKVYIFGRPIYIREPFVIPQRNVSDNIDFSKLFDQSKLRKNRASYTEEQGGQGNQQQQGQYNTNSYQNGYKQAGDEYADEYPWAGKYPLRQCYTESSGYMCCNLHLEKVINNATQKMKESKACNLQKMTTMLADVTEDVFGTDFEAIAAVGDFASKIHFYSDYVCKMQRDGRTILVYATPSRHNGTGKYSNDRNRNGNRNGNGNGNGGNGNGENYLITPYTL</sequence>
<dbReference type="Proteomes" id="UP000230233">
    <property type="component" value="Chromosome I"/>
</dbReference>
<name>A0A2G5VRZ8_9PELO</name>
<proteinExistence type="predicted"/>
<dbReference type="STRING" id="1611254.A0A2G5VRZ8"/>
<gene>
    <name evidence="4" type="primary">Cni-grd-15</name>
    <name evidence="4" type="synonym">Cnig_chr_I.g3767</name>
    <name evidence="4" type="ORF">B9Z55_003767</name>
</gene>
<protein>
    <recommendedName>
        <fullName evidence="3">Ground-like domain-containing protein</fullName>
    </recommendedName>
</protein>
<feature type="domain" description="Ground-like" evidence="3">
    <location>
        <begin position="177"/>
        <end position="256"/>
    </location>
</feature>
<dbReference type="PANTHER" id="PTHR31967:SF20">
    <property type="entry name" value="GROUND-LIKE DOMAIN-CONTAINING PROTEIN"/>
    <property type="match status" value="1"/>
</dbReference>
<feature type="compositionally biased region" description="Gly residues" evidence="1">
    <location>
        <begin position="279"/>
        <end position="290"/>
    </location>
</feature>
<comment type="caution">
    <text evidence="4">The sequence shown here is derived from an EMBL/GenBank/DDBJ whole genome shotgun (WGS) entry which is preliminary data.</text>
</comment>
<feature type="region of interest" description="Disordered" evidence="1">
    <location>
        <begin position="264"/>
        <end position="301"/>
    </location>
</feature>
<evidence type="ECO:0000259" key="3">
    <source>
        <dbReference type="Pfam" id="PF04155"/>
    </source>
</evidence>
<dbReference type="EMBL" id="PDUG01000001">
    <property type="protein sequence ID" value="PIC54564.1"/>
    <property type="molecule type" value="Genomic_DNA"/>
</dbReference>
<keyword evidence="2" id="KW-1133">Transmembrane helix</keyword>
<evidence type="ECO:0000256" key="1">
    <source>
        <dbReference type="SAM" id="MobiDB-lite"/>
    </source>
</evidence>
<organism evidence="4 5">
    <name type="scientific">Caenorhabditis nigoni</name>
    <dbReference type="NCBI Taxonomy" id="1611254"/>
    <lineage>
        <taxon>Eukaryota</taxon>
        <taxon>Metazoa</taxon>
        <taxon>Ecdysozoa</taxon>
        <taxon>Nematoda</taxon>
        <taxon>Chromadorea</taxon>
        <taxon>Rhabditida</taxon>
        <taxon>Rhabditina</taxon>
        <taxon>Rhabditomorpha</taxon>
        <taxon>Rhabditoidea</taxon>
        <taxon>Rhabditidae</taxon>
        <taxon>Peloderinae</taxon>
        <taxon>Caenorhabditis</taxon>
    </lineage>
</organism>
<keyword evidence="2" id="KW-0472">Membrane</keyword>
<dbReference type="PANTHER" id="PTHR31967">
    <property type="entry name" value="GROUNDHOG (HEDGEHOG-LIKE FAMILY)-RELATED"/>
    <property type="match status" value="1"/>
</dbReference>
<reference evidence="5" key="1">
    <citation type="submission" date="2017-10" db="EMBL/GenBank/DDBJ databases">
        <title>Rapid genome shrinkage in a self-fertile nematode reveals novel sperm competition proteins.</title>
        <authorList>
            <person name="Yin D."/>
            <person name="Schwarz E.M."/>
            <person name="Thomas C.G."/>
            <person name="Felde R.L."/>
            <person name="Korf I.F."/>
            <person name="Cutter A.D."/>
            <person name="Schartner C.M."/>
            <person name="Ralston E.J."/>
            <person name="Meyer B.J."/>
            <person name="Haag E.S."/>
        </authorList>
    </citation>
    <scope>NUCLEOTIDE SEQUENCE [LARGE SCALE GENOMIC DNA]</scope>
    <source>
        <strain evidence="5">JU1422</strain>
    </source>
</reference>
<evidence type="ECO:0000256" key="2">
    <source>
        <dbReference type="SAM" id="Phobius"/>
    </source>
</evidence>
<evidence type="ECO:0000313" key="4">
    <source>
        <dbReference type="EMBL" id="PIC54564.1"/>
    </source>
</evidence>
<dbReference type="Pfam" id="PF04155">
    <property type="entry name" value="Ground-like"/>
    <property type="match status" value="1"/>
</dbReference>
<keyword evidence="5" id="KW-1185">Reference proteome</keyword>
<keyword evidence="2" id="KW-0812">Transmembrane</keyword>
<feature type="region of interest" description="Disordered" evidence="1">
    <location>
        <begin position="122"/>
        <end position="144"/>
    </location>
</feature>
<dbReference type="OrthoDB" id="5831900at2759"/>
<accession>A0A2G5VRZ8</accession>
<feature type="compositionally biased region" description="Low complexity" evidence="1">
    <location>
        <begin position="125"/>
        <end position="144"/>
    </location>
</feature>
<dbReference type="AlphaFoldDB" id="A0A2G5VRZ8"/>
<dbReference type="InterPro" id="IPR007284">
    <property type="entry name" value="Ground-like_dom"/>
</dbReference>